<dbReference type="GO" id="GO:0031992">
    <property type="term" value="F:energy transducer activity"/>
    <property type="evidence" value="ECO:0007669"/>
    <property type="project" value="InterPro"/>
</dbReference>
<comment type="similarity">
    <text evidence="2">Belongs to the TonB family.</text>
</comment>
<organism evidence="11 12">
    <name type="scientific">Marinifilum breve</name>
    <dbReference type="NCBI Taxonomy" id="2184082"/>
    <lineage>
        <taxon>Bacteria</taxon>
        <taxon>Pseudomonadati</taxon>
        <taxon>Bacteroidota</taxon>
        <taxon>Bacteroidia</taxon>
        <taxon>Marinilabiliales</taxon>
        <taxon>Marinifilaceae</taxon>
    </lineage>
</organism>
<reference evidence="11 12" key="1">
    <citation type="submission" date="2018-05" db="EMBL/GenBank/DDBJ databases">
        <title>Marinifilum breve JC075T sp. nov., a marine bacterium isolated from Yongle Blue Hole in the South China Sea.</title>
        <authorList>
            <person name="Fu T."/>
        </authorList>
    </citation>
    <scope>NUCLEOTIDE SEQUENCE [LARGE SCALE GENOMIC DNA]</scope>
    <source>
        <strain evidence="11 12">JC075</strain>
    </source>
</reference>
<accession>A0A2V4AEG0</accession>
<dbReference type="Gene3D" id="3.30.1150.10">
    <property type="match status" value="1"/>
</dbReference>
<dbReference type="InterPro" id="IPR051045">
    <property type="entry name" value="TonB-dependent_transducer"/>
</dbReference>
<dbReference type="PRINTS" id="PR01374">
    <property type="entry name" value="TONBPROTEIN"/>
</dbReference>
<dbReference type="InterPro" id="IPR006260">
    <property type="entry name" value="TonB/TolA_C"/>
</dbReference>
<evidence type="ECO:0000256" key="3">
    <source>
        <dbReference type="ARBA" id="ARBA00022448"/>
    </source>
</evidence>
<dbReference type="Pfam" id="PF03544">
    <property type="entry name" value="TonB_C"/>
    <property type="match status" value="1"/>
</dbReference>
<dbReference type="SUPFAM" id="SSF74653">
    <property type="entry name" value="TolA/TonB C-terminal domain"/>
    <property type="match status" value="1"/>
</dbReference>
<keyword evidence="3" id="KW-0813">Transport</keyword>
<keyword evidence="5" id="KW-0997">Cell inner membrane</keyword>
<dbReference type="GO" id="GO:0030288">
    <property type="term" value="C:outer membrane-bounded periplasmic space"/>
    <property type="evidence" value="ECO:0007669"/>
    <property type="project" value="InterPro"/>
</dbReference>
<dbReference type="GO" id="GO:0015891">
    <property type="term" value="P:siderophore transport"/>
    <property type="evidence" value="ECO:0007669"/>
    <property type="project" value="InterPro"/>
</dbReference>
<evidence type="ECO:0000256" key="4">
    <source>
        <dbReference type="ARBA" id="ARBA00022475"/>
    </source>
</evidence>
<keyword evidence="7" id="KW-0653">Protein transport</keyword>
<protein>
    <recommendedName>
        <fullName evidence="10">TonB C-terminal domain-containing protein</fullName>
    </recommendedName>
</protein>
<evidence type="ECO:0000313" key="12">
    <source>
        <dbReference type="Proteomes" id="UP000248079"/>
    </source>
</evidence>
<evidence type="ECO:0000256" key="9">
    <source>
        <dbReference type="ARBA" id="ARBA00023136"/>
    </source>
</evidence>
<sequence>MKEKKNAKYNLEKKRIMFLQFGLIFSFMLVLTAFEYEVPFDEPKDVVLEVLDDMDMLIPITYPEAKKPEEPPKIKKIELLTPLLVDNEEEGIDYEPEDSFGNPDDEVPIVVTEDPEELVEETPFAIVEDMPVFNPDKNDNYKQGNMDLFRTLQSSVRYPIVAQESCIQGKVYVRFVVTKSGDISNIEITRSVDPILDNEVIRVLKSLPKFKPGMQRLKPVPVYYSAFVNFRLQ</sequence>
<name>A0A2V4AEG0_9BACT</name>
<comment type="caution">
    <text evidence="11">The sequence shown here is derived from an EMBL/GenBank/DDBJ whole genome shotgun (WGS) entry which is preliminary data.</text>
</comment>
<evidence type="ECO:0000313" key="11">
    <source>
        <dbReference type="EMBL" id="PXY02474.1"/>
    </source>
</evidence>
<dbReference type="PANTHER" id="PTHR33446">
    <property type="entry name" value="PROTEIN TONB-RELATED"/>
    <property type="match status" value="1"/>
</dbReference>
<dbReference type="PROSITE" id="PS52015">
    <property type="entry name" value="TONB_CTD"/>
    <property type="match status" value="1"/>
</dbReference>
<dbReference type="GO" id="GO:0055085">
    <property type="term" value="P:transmembrane transport"/>
    <property type="evidence" value="ECO:0007669"/>
    <property type="project" value="InterPro"/>
</dbReference>
<proteinExistence type="inferred from homology"/>
<evidence type="ECO:0000256" key="8">
    <source>
        <dbReference type="ARBA" id="ARBA00022989"/>
    </source>
</evidence>
<dbReference type="GO" id="GO:0098797">
    <property type="term" value="C:plasma membrane protein complex"/>
    <property type="evidence" value="ECO:0007669"/>
    <property type="project" value="TreeGrafter"/>
</dbReference>
<dbReference type="EMBL" id="QFLI01000002">
    <property type="protein sequence ID" value="PXY02474.1"/>
    <property type="molecule type" value="Genomic_DNA"/>
</dbReference>
<dbReference type="Proteomes" id="UP000248079">
    <property type="component" value="Unassembled WGS sequence"/>
</dbReference>
<evidence type="ECO:0000256" key="6">
    <source>
        <dbReference type="ARBA" id="ARBA00022692"/>
    </source>
</evidence>
<evidence type="ECO:0000259" key="10">
    <source>
        <dbReference type="PROSITE" id="PS52015"/>
    </source>
</evidence>
<keyword evidence="6" id="KW-0812">Transmembrane</keyword>
<evidence type="ECO:0000256" key="5">
    <source>
        <dbReference type="ARBA" id="ARBA00022519"/>
    </source>
</evidence>
<evidence type="ECO:0000256" key="2">
    <source>
        <dbReference type="ARBA" id="ARBA00006555"/>
    </source>
</evidence>
<keyword evidence="8" id="KW-1133">Transmembrane helix</keyword>
<dbReference type="PANTHER" id="PTHR33446:SF2">
    <property type="entry name" value="PROTEIN TONB"/>
    <property type="match status" value="1"/>
</dbReference>
<gene>
    <name evidence="11" type="ORF">DF185_07430</name>
</gene>
<dbReference type="InterPro" id="IPR003538">
    <property type="entry name" value="TonB"/>
</dbReference>
<keyword evidence="12" id="KW-1185">Reference proteome</keyword>
<feature type="domain" description="TonB C-terminal" evidence="10">
    <location>
        <begin position="143"/>
        <end position="233"/>
    </location>
</feature>
<dbReference type="InterPro" id="IPR037682">
    <property type="entry name" value="TonB_C"/>
</dbReference>
<keyword evidence="4" id="KW-1003">Cell membrane</keyword>
<dbReference type="GO" id="GO:0015031">
    <property type="term" value="P:protein transport"/>
    <property type="evidence" value="ECO:0007669"/>
    <property type="project" value="UniProtKB-KW"/>
</dbReference>
<comment type="subcellular location">
    <subcellularLocation>
        <location evidence="1">Cell inner membrane</location>
        <topology evidence="1">Single-pass membrane protein</topology>
        <orientation evidence="1">Periplasmic side</orientation>
    </subcellularLocation>
</comment>
<dbReference type="OrthoDB" id="9814002at2"/>
<dbReference type="AlphaFoldDB" id="A0A2V4AEG0"/>
<evidence type="ECO:0000256" key="7">
    <source>
        <dbReference type="ARBA" id="ARBA00022927"/>
    </source>
</evidence>
<dbReference type="RefSeq" id="WP_110360107.1">
    <property type="nucleotide sequence ID" value="NZ_QFLI01000002.1"/>
</dbReference>
<keyword evidence="9" id="KW-0472">Membrane</keyword>
<evidence type="ECO:0000256" key="1">
    <source>
        <dbReference type="ARBA" id="ARBA00004383"/>
    </source>
</evidence>
<dbReference type="NCBIfam" id="TIGR01352">
    <property type="entry name" value="tonB_Cterm"/>
    <property type="match status" value="1"/>
</dbReference>